<dbReference type="Pfam" id="PF22936">
    <property type="entry name" value="Pol_BBD"/>
    <property type="match status" value="1"/>
</dbReference>
<gene>
    <name evidence="2" type="ORF">PM001_LOCUS18239</name>
</gene>
<dbReference type="Proteomes" id="UP001162060">
    <property type="component" value="Unassembled WGS sequence"/>
</dbReference>
<organism evidence="2 3">
    <name type="scientific">Peronospora matthiolae</name>
    <dbReference type="NCBI Taxonomy" id="2874970"/>
    <lineage>
        <taxon>Eukaryota</taxon>
        <taxon>Sar</taxon>
        <taxon>Stramenopiles</taxon>
        <taxon>Oomycota</taxon>
        <taxon>Peronosporomycetes</taxon>
        <taxon>Peronosporales</taxon>
        <taxon>Peronosporaceae</taxon>
        <taxon>Peronospora</taxon>
    </lineage>
</organism>
<accession>A0AAV1UJ84</accession>
<feature type="domain" description="Retrovirus-related Pol polyprotein from transposon TNT 1-94-like beta-barrel" evidence="1">
    <location>
        <begin position="32"/>
        <end position="116"/>
    </location>
</feature>
<name>A0AAV1UJ84_9STRA</name>
<proteinExistence type="predicted"/>
<evidence type="ECO:0000313" key="3">
    <source>
        <dbReference type="Proteomes" id="UP001162060"/>
    </source>
</evidence>
<reference evidence="2" key="1">
    <citation type="submission" date="2024-01" db="EMBL/GenBank/DDBJ databases">
        <authorList>
            <person name="Webb A."/>
        </authorList>
    </citation>
    <scope>NUCLEOTIDE SEQUENCE</scope>
    <source>
        <strain evidence="2">Pm1</strain>
    </source>
</reference>
<evidence type="ECO:0000259" key="1">
    <source>
        <dbReference type="Pfam" id="PF22936"/>
    </source>
</evidence>
<sequence>MCLSRPENEVDEETTRLALAGLVAGCLTEEDWIVDSGASTHLVKHSWMLYDWEECDDPNGVTLPDKSTLRVTRRGKARLRVKVDSEAYWIELRNFNYAPKLAINLISLGTLMLQGCRLANKNNRHAVMIDDDVVMYFQIKQNVLIV</sequence>
<comment type="caution">
    <text evidence="2">The sequence shown here is derived from an EMBL/GenBank/DDBJ whole genome shotgun (WGS) entry which is preliminary data.</text>
</comment>
<evidence type="ECO:0000313" key="2">
    <source>
        <dbReference type="EMBL" id="CAK7933089.1"/>
    </source>
</evidence>
<protein>
    <recommendedName>
        <fullName evidence="1">Retrovirus-related Pol polyprotein from transposon TNT 1-94-like beta-barrel domain-containing protein</fullName>
    </recommendedName>
</protein>
<dbReference type="EMBL" id="CAKLBY020000193">
    <property type="protein sequence ID" value="CAK7933089.1"/>
    <property type="molecule type" value="Genomic_DNA"/>
</dbReference>
<dbReference type="AlphaFoldDB" id="A0AAV1UJ84"/>
<dbReference type="InterPro" id="IPR054722">
    <property type="entry name" value="PolX-like_BBD"/>
</dbReference>